<dbReference type="InterPro" id="IPR016181">
    <property type="entry name" value="Acyl_CoA_acyltransferase"/>
</dbReference>
<name>A0A6P2CLL1_9NOCA</name>
<proteinExistence type="predicted"/>
<evidence type="ECO:0000259" key="2">
    <source>
        <dbReference type="PROSITE" id="PS51729"/>
    </source>
</evidence>
<dbReference type="Proteomes" id="UP000471120">
    <property type="component" value="Unassembled WGS sequence"/>
</dbReference>
<evidence type="ECO:0000313" key="3">
    <source>
        <dbReference type="EMBL" id="TXG92046.1"/>
    </source>
</evidence>
<gene>
    <name evidence="3" type="ORF">DW322_20065</name>
</gene>
<feature type="domain" description="N-acetyltransferase" evidence="2">
    <location>
        <begin position="35"/>
        <end position="130"/>
    </location>
</feature>
<organism evidence="3 4">
    <name type="scientific">Rhodococcus rhodnii</name>
    <dbReference type="NCBI Taxonomy" id="38312"/>
    <lineage>
        <taxon>Bacteria</taxon>
        <taxon>Bacillati</taxon>
        <taxon>Actinomycetota</taxon>
        <taxon>Actinomycetes</taxon>
        <taxon>Mycobacteriales</taxon>
        <taxon>Nocardiaceae</taxon>
        <taxon>Rhodococcus</taxon>
    </lineage>
</organism>
<dbReference type="InterPro" id="IPR045057">
    <property type="entry name" value="Gcn5-rel_NAT"/>
</dbReference>
<dbReference type="EMBL" id="QRCM01000001">
    <property type="protein sequence ID" value="TXG92046.1"/>
    <property type="molecule type" value="Genomic_DNA"/>
</dbReference>
<keyword evidence="3" id="KW-0808">Transferase</keyword>
<dbReference type="PANTHER" id="PTHR31435">
    <property type="entry name" value="PROTEIN NATD1"/>
    <property type="match status" value="1"/>
</dbReference>
<dbReference type="PROSITE" id="PS51729">
    <property type="entry name" value="GNAT_YJDJ"/>
    <property type="match status" value="1"/>
</dbReference>
<dbReference type="InterPro" id="IPR031165">
    <property type="entry name" value="GNAT_YJDJ"/>
</dbReference>
<dbReference type="CDD" id="cd04301">
    <property type="entry name" value="NAT_SF"/>
    <property type="match status" value="1"/>
</dbReference>
<comment type="caution">
    <text evidence="3">The sequence shown here is derived from an EMBL/GenBank/DDBJ whole genome shotgun (WGS) entry which is preliminary data.</text>
</comment>
<dbReference type="RefSeq" id="WP_071990690.1">
    <property type="nucleotide sequence ID" value="NZ_QRCM01000001.1"/>
</dbReference>
<sequence>MSGVDHILQTRGPVPTSRETPGGVDEAAIRSASVVDSPEHERFELWLGTELVGILGYRDGSEHHGAVHDDAPIAFMHTVVREEYGHRGLASLLVAGALAHARDHGWTVDPVCTYVQRYLDAHPQEADAAS</sequence>
<feature type="region of interest" description="Disordered" evidence="1">
    <location>
        <begin position="1"/>
        <end position="23"/>
    </location>
</feature>
<reference evidence="3 4" key="1">
    <citation type="submission" date="2018-07" db="EMBL/GenBank/DDBJ databases">
        <title>Genome sequence of Rhodococcus rhodnii ATCC 35071 from Rhodnius prolixus.</title>
        <authorList>
            <person name="Patel V."/>
            <person name="Vogel K.J."/>
        </authorList>
    </citation>
    <scope>NUCLEOTIDE SEQUENCE [LARGE SCALE GENOMIC DNA]</scope>
    <source>
        <strain evidence="3 4">ATCC 35071</strain>
    </source>
</reference>
<evidence type="ECO:0000256" key="1">
    <source>
        <dbReference type="SAM" id="MobiDB-lite"/>
    </source>
</evidence>
<dbReference type="GO" id="GO:0016740">
    <property type="term" value="F:transferase activity"/>
    <property type="evidence" value="ECO:0007669"/>
    <property type="project" value="UniProtKB-KW"/>
</dbReference>
<evidence type="ECO:0000313" key="4">
    <source>
        <dbReference type="Proteomes" id="UP000471120"/>
    </source>
</evidence>
<dbReference type="Pfam" id="PF14542">
    <property type="entry name" value="Acetyltransf_CG"/>
    <property type="match status" value="1"/>
</dbReference>
<dbReference type="SUPFAM" id="SSF55729">
    <property type="entry name" value="Acyl-CoA N-acyltransferases (Nat)"/>
    <property type="match status" value="1"/>
</dbReference>
<dbReference type="AlphaFoldDB" id="A0A6P2CLL1"/>
<dbReference type="PANTHER" id="PTHR31435:SF10">
    <property type="entry name" value="BSR4717 PROTEIN"/>
    <property type="match status" value="1"/>
</dbReference>
<protein>
    <submittedName>
        <fullName evidence="3">N-acetyltransferase</fullName>
    </submittedName>
</protein>
<accession>A0A6P2CLL1</accession>
<dbReference type="Gene3D" id="3.40.630.30">
    <property type="match status" value="1"/>
</dbReference>